<dbReference type="OrthoDB" id="21214at2759"/>
<dbReference type="Proteomes" id="UP000646827">
    <property type="component" value="Unassembled WGS sequence"/>
</dbReference>
<dbReference type="PANTHER" id="PTHR39472:SF1">
    <property type="entry name" value="EXPRESSED PROTEIN"/>
    <property type="match status" value="1"/>
</dbReference>
<feature type="coiled-coil region" evidence="3">
    <location>
        <begin position="84"/>
        <end position="125"/>
    </location>
</feature>
<proteinExistence type="inferred from homology"/>
<evidence type="ECO:0000256" key="2">
    <source>
        <dbReference type="ARBA" id="ARBA00023054"/>
    </source>
</evidence>
<evidence type="ECO:0000256" key="3">
    <source>
        <dbReference type="SAM" id="Coils"/>
    </source>
</evidence>
<comment type="caution">
    <text evidence="4">The sequence shown here is derived from an EMBL/GenBank/DDBJ whole genome shotgun (WGS) entry which is preliminary data.</text>
</comment>
<organism evidence="4 5">
    <name type="scientific">Circinella minor</name>
    <dbReference type="NCBI Taxonomy" id="1195481"/>
    <lineage>
        <taxon>Eukaryota</taxon>
        <taxon>Fungi</taxon>
        <taxon>Fungi incertae sedis</taxon>
        <taxon>Mucoromycota</taxon>
        <taxon>Mucoromycotina</taxon>
        <taxon>Mucoromycetes</taxon>
        <taxon>Mucorales</taxon>
        <taxon>Lichtheimiaceae</taxon>
        <taxon>Circinella</taxon>
    </lineage>
</organism>
<accession>A0A8H7VEZ1</accession>
<evidence type="ECO:0000313" key="5">
    <source>
        <dbReference type="Proteomes" id="UP000646827"/>
    </source>
</evidence>
<dbReference type="InterPro" id="IPR008555">
    <property type="entry name" value="SIKE"/>
</dbReference>
<evidence type="ECO:0000313" key="4">
    <source>
        <dbReference type="EMBL" id="KAG2218015.1"/>
    </source>
</evidence>
<keyword evidence="5" id="KW-1185">Reference proteome</keyword>
<dbReference type="PANTHER" id="PTHR39472">
    <property type="entry name" value="EXPRESSED PROTEIN"/>
    <property type="match status" value="1"/>
</dbReference>
<dbReference type="AlphaFoldDB" id="A0A8H7VEZ1"/>
<dbReference type="Pfam" id="PF05769">
    <property type="entry name" value="SIKE"/>
    <property type="match status" value="1"/>
</dbReference>
<reference evidence="4 5" key="1">
    <citation type="submission" date="2020-12" db="EMBL/GenBank/DDBJ databases">
        <title>Metabolic potential, ecology and presence of endohyphal bacteria is reflected in genomic diversity of Mucoromycotina.</title>
        <authorList>
            <person name="Muszewska A."/>
            <person name="Okrasinska A."/>
            <person name="Steczkiewicz K."/>
            <person name="Drgas O."/>
            <person name="Orlowska M."/>
            <person name="Perlinska-Lenart U."/>
            <person name="Aleksandrzak-Piekarczyk T."/>
            <person name="Szatraj K."/>
            <person name="Zielenkiewicz U."/>
            <person name="Pilsyk S."/>
            <person name="Malc E."/>
            <person name="Mieczkowski P."/>
            <person name="Kruszewska J.S."/>
            <person name="Biernat P."/>
            <person name="Pawlowska J."/>
        </authorList>
    </citation>
    <scope>NUCLEOTIDE SEQUENCE [LARGE SCALE GENOMIC DNA]</scope>
    <source>
        <strain evidence="4 5">CBS 142.35</strain>
    </source>
</reference>
<dbReference type="EMBL" id="JAEPRB010000257">
    <property type="protein sequence ID" value="KAG2218015.1"/>
    <property type="molecule type" value="Genomic_DNA"/>
</dbReference>
<name>A0A8H7VEZ1_9FUNG</name>
<comment type="similarity">
    <text evidence="1">Belongs to the SIKE family.</text>
</comment>
<protein>
    <submittedName>
        <fullName evidence="4">Uncharacterized protein</fullName>
    </submittedName>
</protein>
<gene>
    <name evidence="4" type="ORF">INT45_010812</name>
</gene>
<keyword evidence="2 3" id="KW-0175">Coiled coil</keyword>
<sequence>MADADALKRFWELANELTTRHDANNELSTDIYKQIAELKQRTEGKAQDQEQAFLSIIDSSSNTLQTSLNQVEIDSATATLGSEYNTLLQKYQKASSRNQQLEQDCNDLRALVQEYENNLSNIADKLRTHTTSVTEGQIRLRKEYEALLDAEKETTAELMIENMTLRQHLHQIASMLREVYESPEGDEHVSQIAQLSIENQSLREMLQISQVSKEGGITTTITDTTTPVSIKLEQRQDDYKAFFQ</sequence>
<evidence type="ECO:0000256" key="1">
    <source>
        <dbReference type="ARBA" id="ARBA00005537"/>
    </source>
</evidence>